<organism evidence="1 2">
    <name type="scientific">Romanomermis culicivorax</name>
    <name type="common">Nematode worm</name>
    <dbReference type="NCBI Taxonomy" id="13658"/>
    <lineage>
        <taxon>Eukaryota</taxon>
        <taxon>Metazoa</taxon>
        <taxon>Ecdysozoa</taxon>
        <taxon>Nematoda</taxon>
        <taxon>Enoplea</taxon>
        <taxon>Dorylaimia</taxon>
        <taxon>Mermithida</taxon>
        <taxon>Mermithoidea</taxon>
        <taxon>Mermithidae</taxon>
        <taxon>Romanomermis</taxon>
    </lineage>
</organism>
<protein>
    <submittedName>
        <fullName evidence="2">Uncharacterized protein</fullName>
    </submittedName>
</protein>
<accession>A0A915JQH9</accession>
<sequence>MPSSQLCNYPNGTKILMKILPIQPRQSGNITWLAVRHPVDRKLHQEIAMQIDELDDQRRKHLHGNGAPQRDQK</sequence>
<evidence type="ECO:0000313" key="2">
    <source>
        <dbReference type="WBParaSite" id="nRc.2.0.1.t28362-RA"/>
    </source>
</evidence>
<dbReference type="AlphaFoldDB" id="A0A915JQH9"/>
<proteinExistence type="predicted"/>
<dbReference type="WBParaSite" id="nRc.2.0.1.t28362-RA">
    <property type="protein sequence ID" value="nRc.2.0.1.t28362-RA"/>
    <property type="gene ID" value="nRc.2.0.1.g28362"/>
</dbReference>
<dbReference type="Proteomes" id="UP000887565">
    <property type="component" value="Unplaced"/>
</dbReference>
<name>A0A915JQH9_ROMCU</name>
<reference evidence="2" key="1">
    <citation type="submission" date="2022-11" db="UniProtKB">
        <authorList>
            <consortium name="WormBaseParasite"/>
        </authorList>
    </citation>
    <scope>IDENTIFICATION</scope>
</reference>
<keyword evidence="1" id="KW-1185">Reference proteome</keyword>
<evidence type="ECO:0000313" key="1">
    <source>
        <dbReference type="Proteomes" id="UP000887565"/>
    </source>
</evidence>